<feature type="transmembrane region" description="Helical" evidence="1">
    <location>
        <begin position="12"/>
        <end position="35"/>
    </location>
</feature>
<dbReference type="Proteomes" id="UP000012137">
    <property type="component" value="Unassembled WGS sequence"/>
</dbReference>
<comment type="caution">
    <text evidence="2">The sequence shown here is derived from an EMBL/GenBank/DDBJ whole genome shotgun (WGS) entry which is preliminary data.</text>
</comment>
<evidence type="ECO:0008006" key="4">
    <source>
        <dbReference type="Google" id="ProtNLM"/>
    </source>
</evidence>
<reference evidence="2 3" key="1">
    <citation type="submission" date="2013-01" db="EMBL/GenBank/DDBJ databases">
        <authorList>
            <person name="Harkins D.M."/>
            <person name="Durkin A.S."/>
            <person name="Brinkac L.M."/>
            <person name="Haft D.H."/>
            <person name="Selengut J.D."/>
            <person name="Sanka R."/>
            <person name="DePew J."/>
            <person name="Purushe J."/>
            <person name="Peacock S.J."/>
            <person name="Thaipadungpanit J."/>
            <person name="Wuthiekanun V.W."/>
            <person name="Day N.P."/>
            <person name="Vinetz J.M."/>
            <person name="Sutton G.G."/>
            <person name="Nierman W.C."/>
            <person name="Fouts D.E."/>
        </authorList>
    </citation>
    <scope>NUCLEOTIDE SEQUENCE [LARGE SCALE GENOMIC DNA]</scope>
    <source>
        <strain evidence="2 3">L0374</strain>
    </source>
</reference>
<evidence type="ECO:0000256" key="1">
    <source>
        <dbReference type="SAM" id="Phobius"/>
    </source>
</evidence>
<keyword evidence="1" id="KW-0812">Transmembrane</keyword>
<evidence type="ECO:0000313" key="2">
    <source>
        <dbReference type="EMBL" id="EMN29213.1"/>
    </source>
</evidence>
<keyword evidence="1" id="KW-1133">Transmembrane helix</keyword>
<name>M6KBY9_LEPIR</name>
<evidence type="ECO:0000313" key="3">
    <source>
        <dbReference type="Proteomes" id="UP000012137"/>
    </source>
</evidence>
<dbReference type="AlphaFoldDB" id="M6KBY9"/>
<organism evidence="2 3">
    <name type="scientific">Leptospira interrogans serovar Pyrogenes str. L0374</name>
    <dbReference type="NCBI Taxonomy" id="1049928"/>
    <lineage>
        <taxon>Bacteria</taxon>
        <taxon>Pseudomonadati</taxon>
        <taxon>Spirochaetota</taxon>
        <taxon>Spirochaetia</taxon>
        <taxon>Leptospirales</taxon>
        <taxon>Leptospiraceae</taxon>
        <taxon>Leptospira</taxon>
    </lineage>
</organism>
<gene>
    <name evidence="2" type="ORF">LEP1GSC083_0747</name>
</gene>
<dbReference type="EMBL" id="AHMZ02000120">
    <property type="protein sequence ID" value="EMN29213.1"/>
    <property type="molecule type" value="Genomic_DNA"/>
</dbReference>
<accession>M6KBY9</accession>
<keyword evidence="1" id="KW-0472">Membrane</keyword>
<protein>
    <recommendedName>
        <fullName evidence="4">MFS transporter</fullName>
    </recommendedName>
</protein>
<proteinExistence type="predicted"/>
<sequence length="51" mass="5850">MAIPKKNSLEHRLFNTVSFVNGILNIFGAFSSFYLENFLAIFFSTLSPELY</sequence>